<dbReference type="VEuPathDB" id="FungiDB:ATEG_05696"/>
<dbReference type="AlphaFoldDB" id="Q0CKT8"/>
<protein>
    <submittedName>
        <fullName evidence="1">Uncharacterized protein</fullName>
    </submittedName>
</protein>
<proteinExistence type="predicted"/>
<gene>
    <name evidence="1" type="ORF">ATEG_05696</name>
</gene>
<sequence>MSPNCTRHSTCDSCFGDGYVVCDNAGCFNPDAAQQCCKNGNLCVAKDNGCCDAWGGPGVTGSSGTVPMPTATSTSALPESSSWSCTRFQGNEACCQGGGPDMHWCAGNFPNAVCYNDTVQICCNEGTVCEGEDCCGLVVRHHP</sequence>
<dbReference type="GeneID" id="4321717"/>
<dbReference type="OrthoDB" id="5409186at2759"/>
<dbReference type="OMA" id="QICCNEG"/>
<reference evidence="2" key="1">
    <citation type="submission" date="2005-09" db="EMBL/GenBank/DDBJ databases">
        <title>Annotation of the Aspergillus terreus NIH2624 genome.</title>
        <authorList>
            <person name="Birren B.W."/>
            <person name="Lander E.S."/>
            <person name="Galagan J.E."/>
            <person name="Nusbaum C."/>
            <person name="Devon K."/>
            <person name="Henn M."/>
            <person name="Ma L.-J."/>
            <person name="Jaffe D.B."/>
            <person name="Butler J."/>
            <person name="Alvarez P."/>
            <person name="Gnerre S."/>
            <person name="Grabherr M."/>
            <person name="Kleber M."/>
            <person name="Mauceli E.W."/>
            <person name="Brockman W."/>
            <person name="Rounsley S."/>
            <person name="Young S.K."/>
            <person name="LaButti K."/>
            <person name="Pushparaj V."/>
            <person name="DeCaprio D."/>
            <person name="Crawford M."/>
            <person name="Koehrsen M."/>
            <person name="Engels R."/>
            <person name="Montgomery P."/>
            <person name="Pearson M."/>
            <person name="Howarth C."/>
            <person name="Larson L."/>
            <person name="Luoma S."/>
            <person name="White J."/>
            <person name="Alvarado L."/>
            <person name="Kodira C.D."/>
            <person name="Zeng Q."/>
            <person name="Oleary S."/>
            <person name="Yandava C."/>
            <person name="Denning D.W."/>
            <person name="Nierman W.C."/>
            <person name="Milne T."/>
            <person name="Madden K."/>
        </authorList>
    </citation>
    <scope>NUCLEOTIDE SEQUENCE [LARGE SCALE GENOMIC DNA]</scope>
    <source>
        <strain evidence="2">NIH 2624 / FGSC A1156</strain>
    </source>
</reference>
<organism evidence="1 2">
    <name type="scientific">Aspergillus terreus (strain NIH 2624 / FGSC A1156)</name>
    <dbReference type="NCBI Taxonomy" id="341663"/>
    <lineage>
        <taxon>Eukaryota</taxon>
        <taxon>Fungi</taxon>
        <taxon>Dikarya</taxon>
        <taxon>Ascomycota</taxon>
        <taxon>Pezizomycotina</taxon>
        <taxon>Eurotiomycetes</taxon>
        <taxon>Eurotiomycetidae</taxon>
        <taxon>Eurotiales</taxon>
        <taxon>Aspergillaceae</taxon>
        <taxon>Aspergillus</taxon>
        <taxon>Aspergillus subgen. Circumdati</taxon>
    </lineage>
</organism>
<accession>Q0CKT8</accession>
<evidence type="ECO:0000313" key="1">
    <source>
        <dbReference type="EMBL" id="EAU33457.1"/>
    </source>
</evidence>
<name>Q0CKT8_ASPTN</name>
<dbReference type="eggNOG" id="ENOG502SVVS">
    <property type="taxonomic scope" value="Eukaryota"/>
</dbReference>
<dbReference type="Proteomes" id="UP000007963">
    <property type="component" value="Unassembled WGS sequence"/>
</dbReference>
<evidence type="ECO:0000313" key="2">
    <source>
        <dbReference type="Proteomes" id="UP000007963"/>
    </source>
</evidence>
<dbReference type="RefSeq" id="XP_001214874.1">
    <property type="nucleotide sequence ID" value="XM_001214874.1"/>
</dbReference>
<dbReference type="HOGENOM" id="CLU_1805784_0_0_1"/>
<dbReference type="EMBL" id="CH476601">
    <property type="protein sequence ID" value="EAU33457.1"/>
    <property type="molecule type" value="Genomic_DNA"/>
</dbReference>